<dbReference type="InterPro" id="IPR001487">
    <property type="entry name" value="Bromodomain"/>
</dbReference>
<feature type="compositionally biased region" description="Low complexity" evidence="9">
    <location>
        <begin position="340"/>
        <end position="359"/>
    </location>
</feature>
<keyword evidence="7" id="KW-0539">Nucleus</keyword>
<dbReference type="Proteomes" id="UP000521872">
    <property type="component" value="Unassembled WGS sequence"/>
</dbReference>
<dbReference type="PANTHER" id="PTHR16062:SF19">
    <property type="entry name" value="PROTEIN POLYBROMO-1"/>
    <property type="match status" value="1"/>
</dbReference>
<keyword evidence="4" id="KW-0805">Transcription regulation</keyword>
<evidence type="ECO:0000313" key="11">
    <source>
        <dbReference type="EMBL" id="KAF4612236.1"/>
    </source>
</evidence>
<keyword evidence="3" id="KW-0156">Chromatin regulator</keyword>
<feature type="region of interest" description="Disordered" evidence="9">
    <location>
        <begin position="552"/>
        <end position="578"/>
    </location>
</feature>
<dbReference type="AlphaFoldDB" id="A0A8H4VIM0"/>
<dbReference type="GO" id="GO:0006368">
    <property type="term" value="P:transcription elongation by RNA polymerase II"/>
    <property type="evidence" value="ECO:0007669"/>
    <property type="project" value="TreeGrafter"/>
</dbReference>
<dbReference type="InterPro" id="IPR037382">
    <property type="entry name" value="Rsc/polybromo"/>
</dbReference>
<dbReference type="PANTHER" id="PTHR16062">
    <property type="entry name" value="SWI/SNF-RELATED"/>
    <property type="match status" value="1"/>
</dbReference>
<feature type="region of interest" description="Disordered" evidence="9">
    <location>
        <begin position="1"/>
        <end position="50"/>
    </location>
</feature>
<evidence type="ECO:0000256" key="7">
    <source>
        <dbReference type="ARBA" id="ARBA00023242"/>
    </source>
</evidence>
<evidence type="ECO:0000256" key="4">
    <source>
        <dbReference type="ARBA" id="ARBA00023015"/>
    </source>
</evidence>
<feature type="compositionally biased region" description="Pro residues" evidence="9">
    <location>
        <begin position="360"/>
        <end position="380"/>
    </location>
</feature>
<evidence type="ECO:0000256" key="9">
    <source>
        <dbReference type="SAM" id="MobiDB-lite"/>
    </source>
</evidence>
<dbReference type="Pfam" id="PF00439">
    <property type="entry name" value="Bromodomain"/>
    <property type="match status" value="2"/>
</dbReference>
<dbReference type="GO" id="GO:0016586">
    <property type="term" value="C:RSC-type complex"/>
    <property type="evidence" value="ECO:0007669"/>
    <property type="project" value="InterPro"/>
</dbReference>
<keyword evidence="2" id="KW-0677">Repeat</keyword>
<dbReference type="SUPFAM" id="SSF47370">
    <property type="entry name" value="Bromodomain"/>
    <property type="match status" value="2"/>
</dbReference>
<evidence type="ECO:0000313" key="12">
    <source>
        <dbReference type="Proteomes" id="UP000521872"/>
    </source>
</evidence>
<name>A0A8H4VIM0_9AGAR</name>
<dbReference type="InterPro" id="IPR018359">
    <property type="entry name" value="Bromodomain_CS"/>
</dbReference>
<dbReference type="InterPro" id="IPR036427">
    <property type="entry name" value="Bromodomain-like_sf"/>
</dbReference>
<feature type="domain" description="Bromo" evidence="10">
    <location>
        <begin position="192"/>
        <end position="262"/>
    </location>
</feature>
<comment type="caution">
    <text evidence="11">The sequence shown here is derived from an EMBL/GenBank/DDBJ whole genome shotgun (WGS) entry which is preliminary data.</text>
</comment>
<evidence type="ECO:0000256" key="6">
    <source>
        <dbReference type="ARBA" id="ARBA00023163"/>
    </source>
</evidence>
<protein>
    <recommendedName>
        <fullName evidence="10">Bromo domain-containing protein</fullName>
    </recommendedName>
</protein>
<keyword evidence="5 8" id="KW-0103">Bromodomain</keyword>
<dbReference type="PRINTS" id="PR00503">
    <property type="entry name" value="BROMODOMAIN"/>
</dbReference>
<keyword evidence="12" id="KW-1185">Reference proteome</keyword>
<dbReference type="GO" id="GO:0006338">
    <property type="term" value="P:chromatin remodeling"/>
    <property type="evidence" value="ECO:0007669"/>
    <property type="project" value="InterPro"/>
</dbReference>
<evidence type="ECO:0000256" key="3">
    <source>
        <dbReference type="ARBA" id="ARBA00022853"/>
    </source>
</evidence>
<dbReference type="EMBL" id="JAACJL010000057">
    <property type="protein sequence ID" value="KAF4612236.1"/>
    <property type="molecule type" value="Genomic_DNA"/>
</dbReference>
<accession>A0A8H4VIM0</accession>
<sequence>MKRELGSLSTSGEIQEGSRPKRRREAGGSSSDVDIAMGEPAETSAASGGVEVKEQGMKIWQAVKDAVNKEGRILSEPFLQKPPKRKYPDYYVIIQQPIALDDIKKRLDNNQYSSLEGVKQDFELLFNNAKQYNLPDSQIFIDAKDLLKLVHKTYNKFVPNDEDAENGQPKAPNLTRLIKTRLDKLTAKTDAFGRILSTEFMQLPSRKIWAIYYKEIKQPQCFDNIFKKIKRKDYHTSAEFAADVELIFSNALQFNQEHTQIWEDAVTLRDYFRQLMSDLPAPYNLPEYSKPSNKIKIKPPQSAQATKSSTTAPASKQESGSSSLLLRVPAPHPPKPSSPPKSAAKPKPASPPKNVAAVPAAPPPEPTLPVAPVRQPPKQPAQPAAAAPVRTVTPRVAKAATPHPPPPAQPAQQTISFVNATPAHYPRAPYVPPPSIATAVSAPAPLPAPAAAAALRPSSALNVAHSTSQSPAPPVLSPNHQLKSINLRIDPKGRKLGLDHRDGVKSWALRLLPGETSVYLSNVCFLGDEEEEEHSSEEEEEEDMDMDVDVEAADVSPSKSANGRRKGKGRGRGRPPKAAVLAAKAAQAAAAAKAAKIKKKAATKVGEVQLKLNKFQVKEQPEKPGEWSVYLPVGSNVIEIGEVGGMVWKIYAERLGDA</sequence>
<reference evidence="11 12" key="1">
    <citation type="submission" date="2019-12" db="EMBL/GenBank/DDBJ databases">
        <authorList>
            <person name="Floudas D."/>
            <person name="Bentzer J."/>
            <person name="Ahren D."/>
            <person name="Johansson T."/>
            <person name="Persson P."/>
            <person name="Tunlid A."/>
        </authorList>
    </citation>
    <scope>NUCLEOTIDE SEQUENCE [LARGE SCALE GENOMIC DNA]</scope>
    <source>
        <strain evidence="11 12">CBS 102.39</strain>
    </source>
</reference>
<dbReference type="GO" id="GO:0003682">
    <property type="term" value="F:chromatin binding"/>
    <property type="evidence" value="ECO:0007669"/>
    <property type="project" value="TreeGrafter"/>
</dbReference>
<feature type="compositionally biased region" description="Polar residues" evidence="9">
    <location>
        <begin position="301"/>
        <end position="324"/>
    </location>
</feature>
<evidence type="ECO:0000256" key="2">
    <source>
        <dbReference type="ARBA" id="ARBA00022737"/>
    </source>
</evidence>
<dbReference type="CDD" id="cd04369">
    <property type="entry name" value="Bromodomain"/>
    <property type="match status" value="1"/>
</dbReference>
<evidence type="ECO:0000256" key="1">
    <source>
        <dbReference type="ARBA" id="ARBA00004123"/>
    </source>
</evidence>
<dbReference type="Gene3D" id="1.20.920.10">
    <property type="entry name" value="Bromodomain-like"/>
    <property type="match status" value="2"/>
</dbReference>
<keyword evidence="6" id="KW-0804">Transcription</keyword>
<proteinExistence type="predicted"/>
<feature type="compositionally biased region" description="Low complexity" evidence="9">
    <location>
        <begin position="381"/>
        <end position="401"/>
    </location>
</feature>
<gene>
    <name evidence="11" type="ORF">D9613_004216</name>
</gene>
<organism evidence="11 12">
    <name type="scientific">Agrocybe pediades</name>
    <dbReference type="NCBI Taxonomy" id="84607"/>
    <lineage>
        <taxon>Eukaryota</taxon>
        <taxon>Fungi</taxon>
        <taxon>Dikarya</taxon>
        <taxon>Basidiomycota</taxon>
        <taxon>Agaricomycotina</taxon>
        <taxon>Agaricomycetes</taxon>
        <taxon>Agaricomycetidae</taxon>
        <taxon>Agaricales</taxon>
        <taxon>Agaricineae</taxon>
        <taxon>Strophariaceae</taxon>
        <taxon>Agrocybe</taxon>
    </lineage>
</organism>
<evidence type="ECO:0000256" key="5">
    <source>
        <dbReference type="ARBA" id="ARBA00023117"/>
    </source>
</evidence>
<evidence type="ECO:0000259" key="10">
    <source>
        <dbReference type="PROSITE" id="PS50014"/>
    </source>
</evidence>
<feature type="region of interest" description="Disordered" evidence="9">
    <location>
        <begin position="287"/>
        <end position="412"/>
    </location>
</feature>
<comment type="subcellular location">
    <subcellularLocation>
        <location evidence="1">Nucleus</location>
    </subcellularLocation>
</comment>
<dbReference type="SMART" id="SM00297">
    <property type="entry name" value="BROMO"/>
    <property type="match status" value="2"/>
</dbReference>
<feature type="compositionally biased region" description="Pro residues" evidence="9">
    <location>
        <begin position="330"/>
        <end position="339"/>
    </location>
</feature>
<feature type="domain" description="Bromo" evidence="10">
    <location>
        <begin position="70"/>
        <end position="140"/>
    </location>
</feature>
<evidence type="ECO:0000256" key="8">
    <source>
        <dbReference type="PROSITE-ProRule" id="PRU00035"/>
    </source>
</evidence>
<feature type="compositionally biased region" description="Basic residues" evidence="9">
    <location>
        <begin position="562"/>
        <end position="575"/>
    </location>
</feature>
<dbReference type="PROSITE" id="PS00633">
    <property type="entry name" value="BROMODOMAIN_1"/>
    <property type="match status" value="1"/>
</dbReference>
<dbReference type="PROSITE" id="PS50014">
    <property type="entry name" value="BROMODOMAIN_2"/>
    <property type="match status" value="2"/>
</dbReference>
<feature type="compositionally biased region" description="Low complexity" evidence="9">
    <location>
        <begin position="289"/>
        <end position="300"/>
    </location>
</feature>